<dbReference type="EMBL" id="LAZR01050059">
    <property type="protein sequence ID" value="KKK88210.1"/>
    <property type="molecule type" value="Genomic_DNA"/>
</dbReference>
<evidence type="ECO:0000313" key="2">
    <source>
        <dbReference type="EMBL" id="KKK88210.1"/>
    </source>
</evidence>
<organism evidence="2">
    <name type="scientific">marine sediment metagenome</name>
    <dbReference type="NCBI Taxonomy" id="412755"/>
    <lineage>
        <taxon>unclassified sequences</taxon>
        <taxon>metagenomes</taxon>
        <taxon>ecological metagenomes</taxon>
    </lineage>
</organism>
<feature type="transmembrane region" description="Helical" evidence="1">
    <location>
        <begin position="47"/>
        <end position="65"/>
    </location>
</feature>
<protein>
    <submittedName>
        <fullName evidence="2">Uncharacterized protein</fullName>
    </submittedName>
</protein>
<name>A0A0F8ZQC6_9ZZZZ</name>
<sequence>MKPRVIIFNALNVWAWLTLILMIWVSLPSGDTNVSFNRFNELWFEFIFFHLALGFIFAYITSELIKQYRIIKNKKIVIYENKKKKNINEREEKSNSHSLLERISLIYEKHGLWLNPPLKPSKINDFRFHTHSLKLDKKQKIVEISCDVDCIQDEHDYLIKELKDVENLRKFIIK</sequence>
<gene>
    <name evidence="2" type="ORF">LCGC14_2745470</name>
</gene>
<dbReference type="AlphaFoldDB" id="A0A0F8ZQC6"/>
<keyword evidence="1" id="KW-0472">Membrane</keyword>
<evidence type="ECO:0000256" key="1">
    <source>
        <dbReference type="SAM" id="Phobius"/>
    </source>
</evidence>
<proteinExistence type="predicted"/>
<keyword evidence="1" id="KW-1133">Transmembrane helix</keyword>
<reference evidence="2" key="1">
    <citation type="journal article" date="2015" name="Nature">
        <title>Complex archaea that bridge the gap between prokaryotes and eukaryotes.</title>
        <authorList>
            <person name="Spang A."/>
            <person name="Saw J.H."/>
            <person name="Jorgensen S.L."/>
            <person name="Zaremba-Niedzwiedzka K."/>
            <person name="Martijn J."/>
            <person name="Lind A.E."/>
            <person name="van Eijk R."/>
            <person name="Schleper C."/>
            <person name="Guy L."/>
            <person name="Ettema T.J."/>
        </authorList>
    </citation>
    <scope>NUCLEOTIDE SEQUENCE</scope>
</reference>
<comment type="caution">
    <text evidence="2">The sequence shown here is derived from an EMBL/GenBank/DDBJ whole genome shotgun (WGS) entry which is preliminary data.</text>
</comment>
<accession>A0A0F8ZQC6</accession>
<feature type="transmembrane region" description="Helical" evidence="1">
    <location>
        <begin position="7"/>
        <end position="27"/>
    </location>
</feature>
<keyword evidence="1" id="KW-0812">Transmembrane</keyword>